<gene>
    <name evidence="3" type="primary">acpP</name>
    <name evidence="5" type="ORF">A9Q84_06825</name>
</gene>
<comment type="caution">
    <text evidence="5">The sequence shown here is derived from an EMBL/GenBank/DDBJ whole genome shotgun (WGS) entry which is preliminary data.</text>
</comment>
<dbReference type="GO" id="GO:0000036">
    <property type="term" value="F:acyl carrier activity"/>
    <property type="evidence" value="ECO:0007669"/>
    <property type="project" value="UniProtKB-UniRule"/>
</dbReference>
<evidence type="ECO:0000313" key="6">
    <source>
        <dbReference type="Proteomes" id="UP000196531"/>
    </source>
</evidence>
<comment type="pathway">
    <text evidence="3">Lipid metabolism; fatty acid biosynthesis.</text>
</comment>
<accession>A0A1Y5FDY2</accession>
<dbReference type="Proteomes" id="UP000196531">
    <property type="component" value="Unassembled WGS sequence"/>
</dbReference>
<evidence type="ECO:0000256" key="2">
    <source>
        <dbReference type="ARBA" id="ARBA00022553"/>
    </source>
</evidence>
<feature type="modified residue" description="O-(pantetheine 4'-phosphoryl)serine" evidence="3">
    <location>
        <position position="41"/>
    </location>
</feature>
<dbReference type="EMBL" id="MAAO01000005">
    <property type="protein sequence ID" value="OUR97904.1"/>
    <property type="molecule type" value="Genomic_DNA"/>
</dbReference>
<dbReference type="Pfam" id="PF00550">
    <property type="entry name" value="PP-binding"/>
    <property type="match status" value="1"/>
</dbReference>
<sequence>MNETEIYEKVVGLIKPYAKNTESLSTLTQESKILEDLGVNSARLVDIVLAFEDEFDIEVEDEAADEIWTIGDAVKLINTKLN</sequence>
<dbReference type="GO" id="GO:0009245">
    <property type="term" value="P:lipid A biosynthetic process"/>
    <property type="evidence" value="ECO:0007669"/>
    <property type="project" value="TreeGrafter"/>
</dbReference>
<dbReference type="PANTHER" id="PTHR20863:SF76">
    <property type="entry name" value="CARRIER DOMAIN-CONTAINING PROTEIN"/>
    <property type="match status" value="1"/>
</dbReference>
<dbReference type="PROSITE" id="PS50075">
    <property type="entry name" value="CARRIER"/>
    <property type="match status" value="1"/>
</dbReference>
<dbReference type="HAMAP" id="MF_01217">
    <property type="entry name" value="Acyl_carrier"/>
    <property type="match status" value="1"/>
</dbReference>
<keyword evidence="3" id="KW-0963">Cytoplasm</keyword>
<organism evidence="5 6">
    <name type="scientific">Halobacteriovorax marinus</name>
    <dbReference type="NCBI Taxonomy" id="97084"/>
    <lineage>
        <taxon>Bacteria</taxon>
        <taxon>Pseudomonadati</taxon>
        <taxon>Bdellovibrionota</taxon>
        <taxon>Bacteriovoracia</taxon>
        <taxon>Bacteriovoracales</taxon>
        <taxon>Halobacteriovoraceae</taxon>
        <taxon>Halobacteriovorax</taxon>
    </lineage>
</organism>
<dbReference type="AlphaFoldDB" id="A0A1Y5FDY2"/>
<comment type="subcellular location">
    <subcellularLocation>
        <location evidence="3">Cytoplasm</location>
    </subcellularLocation>
</comment>
<comment type="PTM">
    <text evidence="3">4'-phosphopantetheine is transferred from CoA to a specific serine of apo-ACP by AcpS. This modification is essential for activity because fatty acids are bound in thioester linkage to the sulfhydryl of the prosthetic group.</text>
</comment>
<comment type="similarity">
    <text evidence="3">Belongs to the acyl carrier protein (ACP) family.</text>
</comment>
<evidence type="ECO:0000256" key="1">
    <source>
        <dbReference type="ARBA" id="ARBA00022450"/>
    </source>
</evidence>
<proteinExistence type="inferred from homology"/>
<evidence type="ECO:0000259" key="4">
    <source>
        <dbReference type="PROSITE" id="PS50075"/>
    </source>
</evidence>
<keyword evidence="2 3" id="KW-0597">Phosphoprotein</keyword>
<dbReference type="PANTHER" id="PTHR20863">
    <property type="entry name" value="ACYL CARRIER PROTEIN"/>
    <property type="match status" value="1"/>
</dbReference>
<dbReference type="InterPro" id="IPR036736">
    <property type="entry name" value="ACP-like_sf"/>
</dbReference>
<protein>
    <recommendedName>
        <fullName evidence="3">Acyl carrier protein</fullName>
        <shortName evidence="3">ACP</shortName>
    </recommendedName>
</protein>
<dbReference type="Gene3D" id="1.10.1200.10">
    <property type="entry name" value="ACP-like"/>
    <property type="match status" value="1"/>
</dbReference>
<evidence type="ECO:0000256" key="3">
    <source>
        <dbReference type="HAMAP-Rule" id="MF_01217"/>
    </source>
</evidence>
<keyword evidence="3" id="KW-0443">Lipid metabolism</keyword>
<name>A0A1Y5FDY2_9BACT</name>
<dbReference type="SUPFAM" id="SSF47336">
    <property type="entry name" value="ACP-like"/>
    <property type="match status" value="1"/>
</dbReference>
<comment type="function">
    <text evidence="3">Carrier of the growing fatty acid chain in fatty acid biosynthesis.</text>
</comment>
<keyword evidence="3" id="KW-0276">Fatty acid metabolism</keyword>
<dbReference type="InterPro" id="IPR003231">
    <property type="entry name" value="ACP"/>
</dbReference>
<dbReference type="InterPro" id="IPR009081">
    <property type="entry name" value="PP-bd_ACP"/>
</dbReference>
<keyword evidence="3" id="KW-0444">Lipid biosynthesis</keyword>
<dbReference type="UniPathway" id="UPA00094"/>
<reference evidence="6" key="1">
    <citation type="journal article" date="2017" name="Proc. Natl. Acad. Sci. U.S.A.">
        <title>Simulation of Deepwater Horizon oil plume reveals substrate specialization within a complex community of hydrocarbon-degraders.</title>
        <authorList>
            <person name="Hu P."/>
            <person name="Dubinsky E.A."/>
            <person name="Probst A.J."/>
            <person name="Wang J."/>
            <person name="Sieber C.M.K."/>
            <person name="Tom L.M."/>
            <person name="Gardinali P."/>
            <person name="Banfield J.F."/>
            <person name="Atlas R.M."/>
            <person name="Andersen G.L."/>
        </authorList>
    </citation>
    <scope>NUCLEOTIDE SEQUENCE [LARGE SCALE GENOMIC DNA]</scope>
</reference>
<feature type="domain" description="Carrier" evidence="4">
    <location>
        <begin position="4"/>
        <end position="81"/>
    </location>
</feature>
<dbReference type="GO" id="GO:0000035">
    <property type="term" value="F:acyl binding"/>
    <property type="evidence" value="ECO:0007669"/>
    <property type="project" value="TreeGrafter"/>
</dbReference>
<dbReference type="GO" id="GO:0005829">
    <property type="term" value="C:cytosol"/>
    <property type="evidence" value="ECO:0007669"/>
    <property type="project" value="TreeGrafter"/>
</dbReference>
<dbReference type="GO" id="GO:0016020">
    <property type="term" value="C:membrane"/>
    <property type="evidence" value="ECO:0007669"/>
    <property type="project" value="GOC"/>
</dbReference>
<evidence type="ECO:0000313" key="5">
    <source>
        <dbReference type="EMBL" id="OUR97904.1"/>
    </source>
</evidence>
<keyword evidence="3" id="KW-0275">Fatty acid biosynthesis</keyword>
<keyword evidence="1 3" id="KW-0596">Phosphopantetheine</keyword>